<evidence type="ECO:0000313" key="2">
    <source>
        <dbReference type="EMBL" id="PSR31187.1"/>
    </source>
</evidence>
<organism evidence="2 3">
    <name type="scientific">Sulfobacillus benefaciens</name>
    <dbReference type="NCBI Taxonomy" id="453960"/>
    <lineage>
        <taxon>Bacteria</taxon>
        <taxon>Bacillati</taxon>
        <taxon>Bacillota</taxon>
        <taxon>Clostridia</taxon>
        <taxon>Eubacteriales</taxon>
        <taxon>Clostridiales Family XVII. Incertae Sedis</taxon>
        <taxon>Sulfobacillus</taxon>
    </lineage>
</organism>
<comment type="caution">
    <text evidence="2">The sequence shown here is derived from an EMBL/GenBank/DDBJ whole genome shotgun (WGS) entry which is preliminary data.</text>
</comment>
<dbReference type="InterPro" id="IPR014942">
    <property type="entry name" value="AbiEii"/>
</dbReference>
<evidence type="ECO:0000313" key="3">
    <source>
        <dbReference type="Proteomes" id="UP000242699"/>
    </source>
</evidence>
<gene>
    <name evidence="2" type="ORF">C7B43_03555</name>
</gene>
<dbReference type="AlphaFoldDB" id="A0A2T2X9R1"/>
<sequence>MRNWKGGCVNNWETPFDQAMTCLQSILITGPLMPDWTLGGGTALILRYHHRNSQDIDIFLLDPQWLPILSPERNERIESLILDYQDGPTWLKPVLPLGEIDFIVAPALTAHSFEFTTIHAQSVAIETPAEIIAKKLYYRGRALRSRDVVDLAVVYDRDPAGLWASRSAWIRELEPIRQHLHQMATRYVLEAPHLDLLPDGERESPNGVGHRPQFHGTRSR</sequence>
<dbReference type="EMBL" id="PXYT01000004">
    <property type="protein sequence ID" value="PSR31187.1"/>
    <property type="molecule type" value="Genomic_DNA"/>
</dbReference>
<reference evidence="2 3" key="1">
    <citation type="journal article" date="2014" name="BMC Genomics">
        <title>Comparison of environmental and isolate Sulfobacillus genomes reveals diverse carbon, sulfur, nitrogen, and hydrogen metabolisms.</title>
        <authorList>
            <person name="Justice N.B."/>
            <person name="Norman A."/>
            <person name="Brown C.T."/>
            <person name="Singh A."/>
            <person name="Thomas B.C."/>
            <person name="Banfield J.F."/>
        </authorList>
    </citation>
    <scope>NUCLEOTIDE SEQUENCE [LARGE SCALE GENOMIC DNA]</scope>
    <source>
        <strain evidence="2">AMDSBA1</strain>
    </source>
</reference>
<feature type="region of interest" description="Disordered" evidence="1">
    <location>
        <begin position="198"/>
        <end position="220"/>
    </location>
</feature>
<evidence type="ECO:0008006" key="4">
    <source>
        <dbReference type="Google" id="ProtNLM"/>
    </source>
</evidence>
<proteinExistence type="predicted"/>
<dbReference type="Pfam" id="PF08843">
    <property type="entry name" value="AbiEii"/>
    <property type="match status" value="1"/>
</dbReference>
<dbReference type="Proteomes" id="UP000242699">
    <property type="component" value="Unassembled WGS sequence"/>
</dbReference>
<accession>A0A2T2X9R1</accession>
<protein>
    <recommendedName>
        <fullName evidence="4">Nucleotidyl transferase AbiEii/AbiGii toxin family protein</fullName>
    </recommendedName>
</protein>
<name>A0A2T2X9R1_9FIRM</name>
<evidence type="ECO:0000256" key="1">
    <source>
        <dbReference type="SAM" id="MobiDB-lite"/>
    </source>
</evidence>